<dbReference type="InterPro" id="IPR011429">
    <property type="entry name" value="Cyt_c_Planctomycete-type"/>
</dbReference>
<evidence type="ECO:0000313" key="3">
    <source>
        <dbReference type="EMBL" id="SVD47353.1"/>
    </source>
</evidence>
<dbReference type="InterPro" id="IPR036909">
    <property type="entry name" value="Cyt_c-like_dom_sf"/>
</dbReference>
<proteinExistence type="predicted"/>
<evidence type="ECO:0000256" key="1">
    <source>
        <dbReference type="SAM" id="Phobius"/>
    </source>
</evidence>
<keyword evidence="1" id="KW-1133">Transmembrane helix</keyword>
<keyword evidence="1" id="KW-0472">Membrane</keyword>
<dbReference type="GO" id="GO:0020037">
    <property type="term" value="F:heme binding"/>
    <property type="evidence" value="ECO:0007669"/>
    <property type="project" value="InterPro"/>
</dbReference>
<sequence>MRASKKMPALLESEGRICNYTHTATLQQAHASRSDYLFGGLARNRPLEMNMPKMSGVVRLAGTALLASFCMPVAVVIGQTSTETPPTRQILDRYCVTCHNERLKTAGLMLDQVDVGDIVGNAEVLEKVVRKLRAGQMPPEGRPRPDVATIDAVATSLESAL</sequence>
<dbReference type="SUPFAM" id="SSF46626">
    <property type="entry name" value="Cytochrome c"/>
    <property type="match status" value="1"/>
</dbReference>
<evidence type="ECO:0000259" key="2">
    <source>
        <dbReference type="Pfam" id="PF07635"/>
    </source>
</evidence>
<reference evidence="3" key="1">
    <citation type="submission" date="2018-05" db="EMBL/GenBank/DDBJ databases">
        <authorList>
            <person name="Lanie J.A."/>
            <person name="Ng W.-L."/>
            <person name="Kazmierczak K.M."/>
            <person name="Andrzejewski T.M."/>
            <person name="Davidsen T.M."/>
            <person name="Wayne K.J."/>
            <person name="Tettelin H."/>
            <person name="Glass J.I."/>
            <person name="Rusch D."/>
            <person name="Podicherti R."/>
            <person name="Tsui H.-C.T."/>
            <person name="Winkler M.E."/>
        </authorList>
    </citation>
    <scope>NUCLEOTIDE SEQUENCE</scope>
</reference>
<dbReference type="EMBL" id="UINC01152926">
    <property type="protein sequence ID" value="SVD47353.1"/>
    <property type="molecule type" value="Genomic_DNA"/>
</dbReference>
<keyword evidence="1" id="KW-0812">Transmembrane</keyword>
<feature type="non-terminal residue" evidence="3">
    <location>
        <position position="161"/>
    </location>
</feature>
<dbReference type="Pfam" id="PF07635">
    <property type="entry name" value="PSCyt1"/>
    <property type="match status" value="1"/>
</dbReference>
<feature type="transmembrane region" description="Helical" evidence="1">
    <location>
        <begin position="57"/>
        <end position="78"/>
    </location>
</feature>
<dbReference type="AlphaFoldDB" id="A0A382VLJ8"/>
<gene>
    <name evidence="3" type="ORF">METZ01_LOCUS400207</name>
</gene>
<name>A0A382VLJ8_9ZZZZ</name>
<accession>A0A382VLJ8</accession>
<protein>
    <recommendedName>
        <fullName evidence="2">Cytochrome C Planctomycete-type domain-containing protein</fullName>
    </recommendedName>
</protein>
<organism evidence="3">
    <name type="scientific">marine metagenome</name>
    <dbReference type="NCBI Taxonomy" id="408172"/>
    <lineage>
        <taxon>unclassified sequences</taxon>
        <taxon>metagenomes</taxon>
        <taxon>ecological metagenomes</taxon>
    </lineage>
</organism>
<feature type="domain" description="Cytochrome C Planctomycete-type" evidence="2">
    <location>
        <begin position="95"/>
        <end position="141"/>
    </location>
</feature>
<dbReference type="GO" id="GO:0009055">
    <property type="term" value="F:electron transfer activity"/>
    <property type="evidence" value="ECO:0007669"/>
    <property type="project" value="InterPro"/>
</dbReference>